<evidence type="ECO:0000313" key="7">
    <source>
        <dbReference type="Proteomes" id="UP000632289"/>
    </source>
</evidence>
<dbReference type="RefSeq" id="WP_191208923.1">
    <property type="nucleotide sequence ID" value="NZ_BAABKL010000018.1"/>
</dbReference>
<dbReference type="PANTHER" id="PTHR30055">
    <property type="entry name" value="HTH-TYPE TRANSCRIPTIONAL REGULATOR RUTR"/>
    <property type="match status" value="1"/>
</dbReference>
<dbReference type="AlphaFoldDB" id="A0A927IC79"/>
<dbReference type="SUPFAM" id="SSF46689">
    <property type="entry name" value="Homeodomain-like"/>
    <property type="match status" value="1"/>
</dbReference>
<dbReference type="GO" id="GO:0000976">
    <property type="term" value="F:transcription cis-regulatory region binding"/>
    <property type="evidence" value="ECO:0007669"/>
    <property type="project" value="TreeGrafter"/>
</dbReference>
<reference evidence="6" key="1">
    <citation type="submission" date="2020-09" db="EMBL/GenBank/DDBJ databases">
        <title>Secondary metabolite and genome analysis of marine Streptomyces chumphonensis KK1-2T.</title>
        <authorList>
            <person name="Phongsopitanun W."/>
            <person name="Kanchanasin P."/>
            <person name="Pittayakhajonwut P."/>
            <person name="Suwanborirux K."/>
            <person name="Tanasupawat S."/>
        </authorList>
    </citation>
    <scope>NUCLEOTIDE SEQUENCE</scope>
    <source>
        <strain evidence="6">KK1-2</strain>
    </source>
</reference>
<evidence type="ECO:0000259" key="5">
    <source>
        <dbReference type="PROSITE" id="PS50977"/>
    </source>
</evidence>
<evidence type="ECO:0000313" key="6">
    <source>
        <dbReference type="EMBL" id="MBD3931620.1"/>
    </source>
</evidence>
<name>A0A927IC79_9ACTN</name>
<dbReference type="Proteomes" id="UP000632289">
    <property type="component" value="Unassembled WGS sequence"/>
</dbReference>
<keyword evidence="7" id="KW-1185">Reference proteome</keyword>
<accession>A0A927IC79</accession>
<dbReference type="InterPro" id="IPR036271">
    <property type="entry name" value="Tet_transcr_reg_TetR-rel_C_sf"/>
</dbReference>
<dbReference type="InterPro" id="IPR050109">
    <property type="entry name" value="HTH-type_TetR-like_transc_reg"/>
</dbReference>
<organism evidence="6 7">
    <name type="scientific">Streptomyces chumphonensis</name>
    <dbReference type="NCBI Taxonomy" id="1214925"/>
    <lineage>
        <taxon>Bacteria</taxon>
        <taxon>Bacillati</taxon>
        <taxon>Actinomycetota</taxon>
        <taxon>Actinomycetes</taxon>
        <taxon>Kitasatosporales</taxon>
        <taxon>Streptomycetaceae</taxon>
        <taxon>Streptomyces</taxon>
    </lineage>
</organism>
<dbReference type="SUPFAM" id="SSF48498">
    <property type="entry name" value="Tetracyclin repressor-like, C-terminal domain"/>
    <property type="match status" value="1"/>
</dbReference>
<evidence type="ECO:0000256" key="3">
    <source>
        <dbReference type="ARBA" id="ARBA00023163"/>
    </source>
</evidence>
<dbReference type="InterPro" id="IPR009057">
    <property type="entry name" value="Homeodomain-like_sf"/>
</dbReference>
<dbReference type="PROSITE" id="PS50977">
    <property type="entry name" value="HTH_TETR_2"/>
    <property type="match status" value="1"/>
</dbReference>
<dbReference type="EMBL" id="JACXYU010000003">
    <property type="protein sequence ID" value="MBD3931620.1"/>
    <property type="molecule type" value="Genomic_DNA"/>
</dbReference>
<feature type="DNA-binding region" description="H-T-H motif" evidence="4">
    <location>
        <begin position="23"/>
        <end position="42"/>
    </location>
</feature>
<evidence type="ECO:0000256" key="1">
    <source>
        <dbReference type="ARBA" id="ARBA00023015"/>
    </source>
</evidence>
<keyword evidence="2 4" id="KW-0238">DNA-binding</keyword>
<evidence type="ECO:0000256" key="2">
    <source>
        <dbReference type="ARBA" id="ARBA00023125"/>
    </source>
</evidence>
<dbReference type="Pfam" id="PF00440">
    <property type="entry name" value="TetR_N"/>
    <property type="match status" value="1"/>
</dbReference>
<evidence type="ECO:0000256" key="4">
    <source>
        <dbReference type="PROSITE-ProRule" id="PRU00335"/>
    </source>
</evidence>
<comment type="caution">
    <text evidence="6">The sequence shown here is derived from an EMBL/GenBank/DDBJ whole genome shotgun (WGS) entry which is preliminary data.</text>
</comment>
<sequence>MSVPREQILKAAAELLSRRATASMDEIARSAGISRATLHRHFAGREALVAALGELGIRQIEEGLDAARIDEGDPAEALRRLIDEATAVAGFLAFLYGENELYESDPMVAGWARVDARVGALLKRGREEGVLRGDLSTAWLVDALFALVAASGWSVQDGRLARRDASRVVAELLLGGALERSAR</sequence>
<feature type="domain" description="HTH tetR-type" evidence="5">
    <location>
        <begin position="2"/>
        <end position="60"/>
    </location>
</feature>
<gene>
    <name evidence="6" type="ORF">IF129_08585</name>
</gene>
<dbReference type="InterPro" id="IPR001647">
    <property type="entry name" value="HTH_TetR"/>
</dbReference>
<keyword evidence="1" id="KW-0805">Transcription regulation</keyword>
<keyword evidence="3" id="KW-0804">Transcription</keyword>
<dbReference type="GO" id="GO:0003700">
    <property type="term" value="F:DNA-binding transcription factor activity"/>
    <property type="evidence" value="ECO:0007669"/>
    <property type="project" value="TreeGrafter"/>
</dbReference>
<proteinExistence type="predicted"/>
<dbReference type="PANTHER" id="PTHR30055:SF234">
    <property type="entry name" value="HTH-TYPE TRANSCRIPTIONAL REGULATOR BETI"/>
    <property type="match status" value="1"/>
</dbReference>
<protein>
    <submittedName>
        <fullName evidence="6">TetR/AcrR family transcriptional regulator</fullName>
    </submittedName>
</protein>
<dbReference type="Gene3D" id="1.10.357.10">
    <property type="entry name" value="Tetracycline Repressor, domain 2"/>
    <property type="match status" value="1"/>
</dbReference>